<dbReference type="EMBL" id="JAPFFI010000004">
    <property type="protein sequence ID" value="KAJ6396308.1"/>
    <property type="molecule type" value="Genomic_DNA"/>
</dbReference>
<evidence type="ECO:0000313" key="2">
    <source>
        <dbReference type="Proteomes" id="UP001141253"/>
    </source>
</evidence>
<evidence type="ECO:0000313" key="1">
    <source>
        <dbReference type="EMBL" id="KAJ6396308.1"/>
    </source>
</evidence>
<protein>
    <submittedName>
        <fullName evidence="1">Uncharacterized protein</fullName>
    </submittedName>
</protein>
<accession>A0ABQ9CDG4</accession>
<dbReference type="Proteomes" id="UP001141253">
    <property type="component" value="Chromosome 4"/>
</dbReference>
<reference evidence="1" key="2">
    <citation type="journal article" date="2023" name="Int. J. Mol. Sci.">
        <title>De Novo Assembly and Annotation of 11 Diverse Shrub Willow (Salix) Genomes Reveals Novel Gene Organization in Sex-Linked Regions.</title>
        <authorList>
            <person name="Hyden B."/>
            <person name="Feng K."/>
            <person name="Yates T.B."/>
            <person name="Jawdy S."/>
            <person name="Cereghino C."/>
            <person name="Smart L.B."/>
            <person name="Muchero W."/>
        </authorList>
    </citation>
    <scope>NUCLEOTIDE SEQUENCE</scope>
    <source>
        <tissue evidence="1">Shoot tip</tissue>
    </source>
</reference>
<proteinExistence type="predicted"/>
<gene>
    <name evidence="1" type="ORF">OIU77_021356</name>
</gene>
<sequence length="70" mass="7752">MCSSHRVLPHSHQDRSQQLLCTAFLPPRQQNQYPHAEQSGGVGVKGARKETTVTPHGLLSVCAIQFFLII</sequence>
<comment type="caution">
    <text evidence="1">The sequence shown here is derived from an EMBL/GenBank/DDBJ whole genome shotgun (WGS) entry which is preliminary data.</text>
</comment>
<keyword evidence="2" id="KW-1185">Reference proteome</keyword>
<reference evidence="1" key="1">
    <citation type="submission" date="2022-10" db="EMBL/GenBank/DDBJ databases">
        <authorList>
            <person name="Hyden B.L."/>
            <person name="Feng K."/>
            <person name="Yates T."/>
            <person name="Jawdy S."/>
            <person name="Smart L.B."/>
            <person name="Muchero W."/>
        </authorList>
    </citation>
    <scope>NUCLEOTIDE SEQUENCE</scope>
    <source>
        <tissue evidence="1">Shoot tip</tissue>
    </source>
</reference>
<organism evidence="1 2">
    <name type="scientific">Salix suchowensis</name>
    <dbReference type="NCBI Taxonomy" id="1278906"/>
    <lineage>
        <taxon>Eukaryota</taxon>
        <taxon>Viridiplantae</taxon>
        <taxon>Streptophyta</taxon>
        <taxon>Embryophyta</taxon>
        <taxon>Tracheophyta</taxon>
        <taxon>Spermatophyta</taxon>
        <taxon>Magnoliopsida</taxon>
        <taxon>eudicotyledons</taxon>
        <taxon>Gunneridae</taxon>
        <taxon>Pentapetalae</taxon>
        <taxon>rosids</taxon>
        <taxon>fabids</taxon>
        <taxon>Malpighiales</taxon>
        <taxon>Salicaceae</taxon>
        <taxon>Saliceae</taxon>
        <taxon>Salix</taxon>
    </lineage>
</organism>
<name>A0ABQ9CDG4_9ROSI</name>